<dbReference type="Proteomes" id="UP000765509">
    <property type="component" value="Unassembled WGS sequence"/>
</dbReference>
<sequence>MGVVPILEADEAFLDSGATHSVVGNLSLFTSWKRANMSLFVASLESFKVEAIGSIALDTPYGILRLRNVLYCNDIPGVILSLGHLLQENFSVSFLKKSFHLSNQENNWWFIPFNNSDQTEMNIKSVSPSICPTKLSDESPQEESLLWHKRIGHLSIRHLKRMQESNIFSGIPNVSFSNIKLCHDCSLSKSQHRPVKSALCQMINQPGDLIVEDLMGPYEPSLNNKKYILMIQDAFS</sequence>
<feature type="domain" description="Retrovirus-related Pol polyprotein from transposon TNT 1-94-like beta-barrel" evidence="2">
    <location>
        <begin position="13"/>
        <end position="89"/>
    </location>
</feature>
<evidence type="ECO:0000259" key="2">
    <source>
        <dbReference type="Pfam" id="PF22936"/>
    </source>
</evidence>
<keyword evidence="4" id="KW-1185">Reference proteome</keyword>
<comment type="caution">
    <text evidence="3">The sequence shown here is derived from an EMBL/GenBank/DDBJ whole genome shotgun (WGS) entry which is preliminary data.</text>
</comment>
<dbReference type="Pfam" id="PF13976">
    <property type="entry name" value="gag_pre-integrs"/>
    <property type="match status" value="1"/>
</dbReference>
<dbReference type="InterPro" id="IPR054722">
    <property type="entry name" value="PolX-like_BBD"/>
</dbReference>
<gene>
    <name evidence="3" type="ORF">O181_022286</name>
</gene>
<dbReference type="AlphaFoldDB" id="A0A9Q3CH51"/>
<evidence type="ECO:0008006" key="5">
    <source>
        <dbReference type="Google" id="ProtNLM"/>
    </source>
</evidence>
<dbReference type="OrthoDB" id="3344688at2759"/>
<protein>
    <recommendedName>
        <fullName evidence="5">GAG-pre-integrase domain-containing protein</fullName>
    </recommendedName>
</protein>
<evidence type="ECO:0000259" key="1">
    <source>
        <dbReference type="Pfam" id="PF13976"/>
    </source>
</evidence>
<reference evidence="3" key="1">
    <citation type="submission" date="2021-03" db="EMBL/GenBank/DDBJ databases">
        <title>Draft genome sequence of rust myrtle Austropuccinia psidii MF-1, a brazilian biotype.</title>
        <authorList>
            <person name="Quecine M.C."/>
            <person name="Pachon D.M.R."/>
            <person name="Bonatelli M.L."/>
            <person name="Correr F.H."/>
            <person name="Franceschini L.M."/>
            <person name="Leite T.F."/>
            <person name="Margarido G.R.A."/>
            <person name="Almeida C.A."/>
            <person name="Ferrarezi J.A."/>
            <person name="Labate C.A."/>
        </authorList>
    </citation>
    <scope>NUCLEOTIDE SEQUENCE</scope>
    <source>
        <strain evidence="3">MF-1</strain>
    </source>
</reference>
<dbReference type="Pfam" id="PF22936">
    <property type="entry name" value="Pol_BBD"/>
    <property type="match status" value="1"/>
</dbReference>
<evidence type="ECO:0000313" key="4">
    <source>
        <dbReference type="Proteomes" id="UP000765509"/>
    </source>
</evidence>
<dbReference type="EMBL" id="AVOT02006844">
    <property type="protein sequence ID" value="MBW0482571.1"/>
    <property type="molecule type" value="Genomic_DNA"/>
</dbReference>
<evidence type="ECO:0000313" key="3">
    <source>
        <dbReference type="EMBL" id="MBW0482571.1"/>
    </source>
</evidence>
<organism evidence="3 4">
    <name type="scientific">Austropuccinia psidii MF-1</name>
    <dbReference type="NCBI Taxonomy" id="1389203"/>
    <lineage>
        <taxon>Eukaryota</taxon>
        <taxon>Fungi</taxon>
        <taxon>Dikarya</taxon>
        <taxon>Basidiomycota</taxon>
        <taxon>Pucciniomycotina</taxon>
        <taxon>Pucciniomycetes</taxon>
        <taxon>Pucciniales</taxon>
        <taxon>Sphaerophragmiaceae</taxon>
        <taxon>Austropuccinia</taxon>
    </lineage>
</organism>
<name>A0A9Q3CH51_9BASI</name>
<dbReference type="InterPro" id="IPR025724">
    <property type="entry name" value="GAG-pre-integrase_dom"/>
</dbReference>
<accession>A0A9Q3CH51</accession>
<feature type="domain" description="GAG-pre-integrase" evidence="1">
    <location>
        <begin position="125"/>
        <end position="190"/>
    </location>
</feature>
<proteinExistence type="predicted"/>